<sequence length="178" mass="20275">MKYYSLVVALTLACLVAVPNAKANDDQQGYQPAVALLFDYVNTPSKMYGVTLAPRHYDRDYADWGYYIGYAKGQKTDLELQEPSEGYIQEYMWRFGVSYSMTEDFSIYFGATNYVYETNTTNNIVPLIEGGEPVWERSNDRYWGAEAGLRYRIANSFMIGAGYDTRTESAVISFGFTM</sequence>
<feature type="signal peptide" evidence="1">
    <location>
        <begin position="1"/>
        <end position="23"/>
    </location>
</feature>
<organism evidence="2 3">
    <name type="scientific">Shewanella maritima</name>
    <dbReference type="NCBI Taxonomy" id="2520507"/>
    <lineage>
        <taxon>Bacteria</taxon>
        <taxon>Pseudomonadati</taxon>
        <taxon>Pseudomonadota</taxon>
        <taxon>Gammaproteobacteria</taxon>
        <taxon>Alteromonadales</taxon>
        <taxon>Shewanellaceae</taxon>
        <taxon>Shewanella</taxon>
    </lineage>
</organism>
<name>A0A411PI46_9GAMM</name>
<dbReference type="RefSeq" id="WP_130599953.1">
    <property type="nucleotide sequence ID" value="NZ_CP036200.1"/>
</dbReference>
<feature type="chain" id="PRO_5019530493" evidence="1">
    <location>
        <begin position="24"/>
        <end position="178"/>
    </location>
</feature>
<keyword evidence="2" id="KW-0675">Receptor</keyword>
<dbReference type="SUPFAM" id="SSF56925">
    <property type="entry name" value="OMPA-like"/>
    <property type="match status" value="1"/>
</dbReference>
<dbReference type="OrthoDB" id="6384860at2"/>
<keyword evidence="1" id="KW-0732">Signal</keyword>
<dbReference type="Proteomes" id="UP000291106">
    <property type="component" value="Chromosome"/>
</dbReference>
<gene>
    <name evidence="2" type="ORF">EXU30_10835</name>
</gene>
<dbReference type="AlphaFoldDB" id="A0A411PI46"/>
<dbReference type="Gene3D" id="2.40.160.60">
    <property type="entry name" value="Outer membrane protein transport protein (OMPP1/FadL/TodX)"/>
    <property type="match status" value="1"/>
</dbReference>
<proteinExistence type="predicted"/>
<evidence type="ECO:0000313" key="2">
    <source>
        <dbReference type="EMBL" id="QBF83134.1"/>
    </source>
</evidence>
<dbReference type="EMBL" id="CP036200">
    <property type="protein sequence ID" value="QBF83134.1"/>
    <property type="molecule type" value="Genomic_DNA"/>
</dbReference>
<evidence type="ECO:0000256" key="1">
    <source>
        <dbReference type="SAM" id="SignalP"/>
    </source>
</evidence>
<protein>
    <submittedName>
        <fullName evidence="2">TonB-dependent receptor</fullName>
    </submittedName>
</protein>
<dbReference type="KEGG" id="smai:EXU30_10835"/>
<dbReference type="InterPro" id="IPR011250">
    <property type="entry name" value="OMP/PagP_B-barrel"/>
</dbReference>
<reference evidence="2 3" key="1">
    <citation type="submission" date="2019-02" db="EMBL/GenBank/DDBJ databases">
        <title>Shewanella sp. D4-2 isolated from Dokdo Island.</title>
        <authorList>
            <person name="Baek K."/>
        </authorList>
    </citation>
    <scope>NUCLEOTIDE SEQUENCE [LARGE SCALE GENOMIC DNA]</scope>
    <source>
        <strain evidence="2 3">D4-2</strain>
    </source>
</reference>
<keyword evidence="3" id="KW-1185">Reference proteome</keyword>
<evidence type="ECO:0000313" key="3">
    <source>
        <dbReference type="Proteomes" id="UP000291106"/>
    </source>
</evidence>
<accession>A0A411PI46</accession>